<dbReference type="EMBL" id="JANPWB010000005">
    <property type="protein sequence ID" value="KAJ1186365.1"/>
    <property type="molecule type" value="Genomic_DNA"/>
</dbReference>
<organism evidence="2 3">
    <name type="scientific">Pleurodeles waltl</name>
    <name type="common">Iberian ribbed newt</name>
    <dbReference type="NCBI Taxonomy" id="8319"/>
    <lineage>
        <taxon>Eukaryota</taxon>
        <taxon>Metazoa</taxon>
        <taxon>Chordata</taxon>
        <taxon>Craniata</taxon>
        <taxon>Vertebrata</taxon>
        <taxon>Euteleostomi</taxon>
        <taxon>Amphibia</taxon>
        <taxon>Batrachia</taxon>
        <taxon>Caudata</taxon>
        <taxon>Salamandroidea</taxon>
        <taxon>Salamandridae</taxon>
        <taxon>Pleurodelinae</taxon>
        <taxon>Pleurodeles</taxon>
    </lineage>
</organism>
<evidence type="ECO:0000313" key="2">
    <source>
        <dbReference type="EMBL" id="KAJ1186365.1"/>
    </source>
</evidence>
<reference evidence="2" key="1">
    <citation type="journal article" date="2022" name="bioRxiv">
        <title>Sequencing and chromosome-scale assembly of the giantPleurodeles waltlgenome.</title>
        <authorList>
            <person name="Brown T."/>
            <person name="Elewa A."/>
            <person name="Iarovenko S."/>
            <person name="Subramanian E."/>
            <person name="Araus A.J."/>
            <person name="Petzold A."/>
            <person name="Susuki M."/>
            <person name="Suzuki K.-i.T."/>
            <person name="Hayashi T."/>
            <person name="Toyoda A."/>
            <person name="Oliveira C."/>
            <person name="Osipova E."/>
            <person name="Leigh N.D."/>
            <person name="Simon A."/>
            <person name="Yun M.H."/>
        </authorList>
    </citation>
    <scope>NUCLEOTIDE SEQUENCE</scope>
    <source>
        <strain evidence="2">20211129_DDA</strain>
        <tissue evidence="2">Liver</tissue>
    </source>
</reference>
<evidence type="ECO:0000256" key="1">
    <source>
        <dbReference type="SAM" id="MobiDB-lite"/>
    </source>
</evidence>
<feature type="region of interest" description="Disordered" evidence="1">
    <location>
        <begin position="15"/>
        <end position="41"/>
    </location>
</feature>
<accession>A0AAV7UBQ9</accession>
<keyword evidence="3" id="KW-1185">Reference proteome</keyword>
<sequence>MLPVPLECFLCADSGPGDEQPRALHSDVPPPVPKRTAPRAAQRCAASRPGAALPVRCHCPGDVLARALPPVLVQRALPHCFCSSPAAFIRSPQGRIGASHS</sequence>
<dbReference type="AlphaFoldDB" id="A0AAV7UBQ9"/>
<name>A0AAV7UBQ9_PLEWA</name>
<gene>
    <name evidence="2" type="ORF">NDU88_003147</name>
</gene>
<dbReference type="Proteomes" id="UP001066276">
    <property type="component" value="Chromosome 3_1"/>
</dbReference>
<proteinExistence type="predicted"/>
<protein>
    <submittedName>
        <fullName evidence="2">Uncharacterized protein</fullName>
    </submittedName>
</protein>
<comment type="caution">
    <text evidence="2">The sequence shown here is derived from an EMBL/GenBank/DDBJ whole genome shotgun (WGS) entry which is preliminary data.</text>
</comment>
<evidence type="ECO:0000313" key="3">
    <source>
        <dbReference type="Proteomes" id="UP001066276"/>
    </source>
</evidence>